<dbReference type="PANTHER" id="PTHR10383:SF23">
    <property type="entry name" value="SERINC-DOMAIN CONTAINING SERINE AND SPHINGOLIPID BIOSYNTHESIS PROTEIN"/>
    <property type="match status" value="1"/>
</dbReference>
<protein>
    <recommendedName>
        <fullName evidence="9">Serine incorporator</fullName>
    </recommendedName>
</protein>
<comment type="subcellular location">
    <subcellularLocation>
        <location evidence="1">Membrane</location>
        <topology evidence="1">Multi-pass membrane protein</topology>
    </subcellularLocation>
</comment>
<keyword evidence="8" id="KW-1185">Reference proteome</keyword>
<name>A0A811QVF0_9POAL</name>
<evidence type="ECO:0000256" key="5">
    <source>
        <dbReference type="ARBA" id="ARBA00023136"/>
    </source>
</evidence>
<keyword evidence="4 6" id="KW-1133">Transmembrane helix</keyword>
<comment type="caution">
    <text evidence="7">The sequence shown here is derived from an EMBL/GenBank/DDBJ whole genome shotgun (WGS) entry which is preliminary data.</text>
</comment>
<sequence length="368" mass="42156">MTVIKSGGAEPRGDGGAYEARRRQSLRARYAYGFVFFATNLLAWFVRDYGARALRGLHRGFLFRLPFPSEFSSRICGLREVAFCAHRHRLHLQMCRSAEQGTSKCFQSVGVLRVSLGCFVSLISQARLVENELWLGWHAVQIFFWVMFATTFGTRKLHEARNSWHSGCWILKSLVYSMSIGIPFIIPNIFIQLYGEIARLGAGIFLLLQLISTLHFISWCNKRWMPDPGSSQCEPQTGKCHSHMKITKDGDSATIISFIIAICSIVMATFSTGIDTKSFQFRNDEVQLEEDTLYSYEIFHIVFAMGAMYFAVLFISWELNHPTRKWSIDVGWASTWVKIINEWFAASIYSFRFMWATAHGLKHHGLYS</sequence>
<keyword evidence="5 6" id="KW-0472">Membrane</keyword>
<organism evidence="7 8">
    <name type="scientific">Miscanthus lutarioriparius</name>
    <dbReference type="NCBI Taxonomy" id="422564"/>
    <lineage>
        <taxon>Eukaryota</taxon>
        <taxon>Viridiplantae</taxon>
        <taxon>Streptophyta</taxon>
        <taxon>Embryophyta</taxon>
        <taxon>Tracheophyta</taxon>
        <taxon>Spermatophyta</taxon>
        <taxon>Magnoliopsida</taxon>
        <taxon>Liliopsida</taxon>
        <taxon>Poales</taxon>
        <taxon>Poaceae</taxon>
        <taxon>PACMAD clade</taxon>
        <taxon>Panicoideae</taxon>
        <taxon>Andropogonodae</taxon>
        <taxon>Andropogoneae</taxon>
        <taxon>Saccharinae</taxon>
        <taxon>Miscanthus</taxon>
    </lineage>
</organism>
<feature type="transmembrane region" description="Helical" evidence="6">
    <location>
        <begin position="294"/>
        <end position="317"/>
    </location>
</feature>
<feature type="transmembrane region" description="Helical" evidence="6">
    <location>
        <begin position="134"/>
        <end position="153"/>
    </location>
</feature>
<evidence type="ECO:0000256" key="6">
    <source>
        <dbReference type="SAM" id="Phobius"/>
    </source>
</evidence>
<feature type="transmembrane region" description="Helical" evidence="6">
    <location>
        <begin position="200"/>
        <end position="220"/>
    </location>
</feature>
<dbReference type="EMBL" id="CAJGYO010000012">
    <property type="protein sequence ID" value="CAD6263140.1"/>
    <property type="molecule type" value="Genomic_DNA"/>
</dbReference>
<gene>
    <name evidence="7" type="ORF">NCGR_LOCUS46460</name>
</gene>
<evidence type="ECO:0000256" key="3">
    <source>
        <dbReference type="ARBA" id="ARBA00022692"/>
    </source>
</evidence>
<feature type="transmembrane region" description="Helical" evidence="6">
    <location>
        <begin position="174"/>
        <end position="194"/>
    </location>
</feature>
<comment type="similarity">
    <text evidence="2">Belongs to the TDE1 family.</text>
</comment>
<keyword evidence="3 6" id="KW-0812">Transmembrane</keyword>
<dbReference type="GO" id="GO:0016020">
    <property type="term" value="C:membrane"/>
    <property type="evidence" value="ECO:0007669"/>
    <property type="project" value="UniProtKB-SubCell"/>
</dbReference>
<dbReference type="OrthoDB" id="5963193at2759"/>
<evidence type="ECO:0000256" key="2">
    <source>
        <dbReference type="ARBA" id="ARBA00006665"/>
    </source>
</evidence>
<accession>A0A811QVF0</accession>
<evidence type="ECO:0000313" key="7">
    <source>
        <dbReference type="EMBL" id="CAD6263140.1"/>
    </source>
</evidence>
<dbReference type="PANTHER" id="PTHR10383">
    <property type="entry name" value="SERINE INCORPORATOR"/>
    <property type="match status" value="1"/>
</dbReference>
<dbReference type="Proteomes" id="UP000604825">
    <property type="component" value="Unassembled WGS sequence"/>
</dbReference>
<feature type="transmembrane region" description="Helical" evidence="6">
    <location>
        <begin position="30"/>
        <end position="47"/>
    </location>
</feature>
<evidence type="ECO:0008006" key="9">
    <source>
        <dbReference type="Google" id="ProtNLM"/>
    </source>
</evidence>
<reference evidence="7" key="1">
    <citation type="submission" date="2020-10" db="EMBL/GenBank/DDBJ databases">
        <authorList>
            <person name="Han B."/>
            <person name="Lu T."/>
            <person name="Zhao Q."/>
            <person name="Huang X."/>
            <person name="Zhao Y."/>
        </authorList>
    </citation>
    <scope>NUCLEOTIDE SEQUENCE</scope>
</reference>
<feature type="transmembrane region" description="Helical" evidence="6">
    <location>
        <begin position="253"/>
        <end position="274"/>
    </location>
</feature>
<dbReference type="AlphaFoldDB" id="A0A811QVF0"/>
<evidence type="ECO:0000256" key="1">
    <source>
        <dbReference type="ARBA" id="ARBA00004141"/>
    </source>
</evidence>
<dbReference type="Pfam" id="PF03348">
    <property type="entry name" value="Serinc"/>
    <property type="match status" value="2"/>
</dbReference>
<proteinExistence type="inferred from homology"/>
<evidence type="ECO:0000313" key="8">
    <source>
        <dbReference type="Proteomes" id="UP000604825"/>
    </source>
</evidence>
<dbReference type="InterPro" id="IPR005016">
    <property type="entry name" value="TDE1/TMS"/>
</dbReference>
<evidence type="ECO:0000256" key="4">
    <source>
        <dbReference type="ARBA" id="ARBA00022989"/>
    </source>
</evidence>